<organism evidence="2 3">
    <name type="scientific">Thermodesulfobacterium geofontis</name>
    <dbReference type="NCBI Taxonomy" id="1295609"/>
    <lineage>
        <taxon>Bacteria</taxon>
        <taxon>Pseudomonadati</taxon>
        <taxon>Thermodesulfobacteriota</taxon>
        <taxon>Thermodesulfobacteria</taxon>
        <taxon>Thermodesulfobacteriales</taxon>
        <taxon>Thermodesulfobacteriaceae</taxon>
        <taxon>Thermodesulfobacterium</taxon>
    </lineage>
</organism>
<gene>
    <name evidence="2" type="ORF">C0190_06010</name>
</gene>
<reference evidence="2 3" key="1">
    <citation type="submission" date="2018-01" db="EMBL/GenBank/DDBJ databases">
        <title>Metagenomic assembled genomes from two thermal pools in the Uzon Caldera, Kamchatka, Russia.</title>
        <authorList>
            <person name="Wilkins L."/>
            <person name="Ettinger C."/>
        </authorList>
    </citation>
    <scope>NUCLEOTIDE SEQUENCE [LARGE SCALE GENOMIC DNA]</scope>
    <source>
        <strain evidence="2">ZAV-08</strain>
    </source>
</reference>
<accession>A0A2N7PMB6</accession>
<dbReference type="EMBL" id="PNIK01000085">
    <property type="protein sequence ID" value="PMP66084.1"/>
    <property type="molecule type" value="Genomic_DNA"/>
</dbReference>
<feature type="domain" description="LysM" evidence="1">
    <location>
        <begin position="1"/>
        <end position="33"/>
    </location>
</feature>
<dbReference type="Pfam" id="PF01476">
    <property type="entry name" value="LysM"/>
    <property type="match status" value="1"/>
</dbReference>
<evidence type="ECO:0000259" key="1">
    <source>
        <dbReference type="PROSITE" id="PS51782"/>
    </source>
</evidence>
<protein>
    <recommendedName>
        <fullName evidence="1">LysM domain-containing protein</fullName>
    </recommendedName>
</protein>
<name>A0A2N7PMB6_9BACT</name>
<evidence type="ECO:0000313" key="2">
    <source>
        <dbReference type="EMBL" id="PMP66084.1"/>
    </source>
</evidence>
<dbReference type="AlphaFoldDB" id="A0A2N7PMB6"/>
<dbReference type="Gene3D" id="3.10.350.10">
    <property type="entry name" value="LysM domain"/>
    <property type="match status" value="1"/>
</dbReference>
<dbReference type="SUPFAM" id="SSF54106">
    <property type="entry name" value="LysM domain"/>
    <property type="match status" value="1"/>
</dbReference>
<dbReference type="PROSITE" id="PS51782">
    <property type="entry name" value="LYSM"/>
    <property type="match status" value="1"/>
</dbReference>
<dbReference type="InterPro" id="IPR018392">
    <property type="entry name" value="LysM"/>
</dbReference>
<evidence type="ECO:0000313" key="3">
    <source>
        <dbReference type="Proteomes" id="UP000235460"/>
    </source>
</evidence>
<sequence>MAKKYGISVEGLLRANPWIKNPDYIQVGWRIRISVMKKEFGIILGKVLIGLIHLL</sequence>
<dbReference type="Proteomes" id="UP000235460">
    <property type="component" value="Unassembled WGS sequence"/>
</dbReference>
<comment type="caution">
    <text evidence="2">The sequence shown here is derived from an EMBL/GenBank/DDBJ whole genome shotgun (WGS) entry which is preliminary data.</text>
</comment>
<dbReference type="InterPro" id="IPR036779">
    <property type="entry name" value="LysM_dom_sf"/>
</dbReference>
<dbReference type="CDD" id="cd00118">
    <property type="entry name" value="LysM"/>
    <property type="match status" value="1"/>
</dbReference>
<proteinExistence type="predicted"/>